<dbReference type="InterPro" id="IPR018060">
    <property type="entry name" value="HTH_AraC"/>
</dbReference>
<dbReference type="SUPFAM" id="SSF46689">
    <property type="entry name" value="Homeodomain-like"/>
    <property type="match status" value="2"/>
</dbReference>
<keyword evidence="1" id="KW-0805">Transcription regulation</keyword>
<accession>A0A1W1XMJ4</accession>
<dbReference type="Pfam" id="PF12833">
    <property type="entry name" value="HTH_18"/>
    <property type="match status" value="1"/>
</dbReference>
<dbReference type="Gene3D" id="1.10.10.60">
    <property type="entry name" value="Homeodomain-like"/>
    <property type="match status" value="2"/>
</dbReference>
<dbReference type="RefSeq" id="WP_176212683.1">
    <property type="nucleotide sequence ID" value="NZ_FWXH01000008.1"/>
</dbReference>
<organism evidence="5 6">
    <name type="scientific">Clostridium acidisoli DSM 12555</name>
    <dbReference type="NCBI Taxonomy" id="1121291"/>
    <lineage>
        <taxon>Bacteria</taxon>
        <taxon>Bacillati</taxon>
        <taxon>Bacillota</taxon>
        <taxon>Clostridia</taxon>
        <taxon>Eubacteriales</taxon>
        <taxon>Clostridiaceae</taxon>
        <taxon>Clostridium</taxon>
    </lineage>
</organism>
<gene>
    <name evidence="5" type="ORF">SAMN02745134_02347</name>
</gene>
<dbReference type="PROSITE" id="PS01124">
    <property type="entry name" value="HTH_ARAC_FAMILY_2"/>
    <property type="match status" value="1"/>
</dbReference>
<evidence type="ECO:0000256" key="2">
    <source>
        <dbReference type="ARBA" id="ARBA00023125"/>
    </source>
</evidence>
<dbReference type="InterPro" id="IPR018062">
    <property type="entry name" value="HTH_AraC-typ_CS"/>
</dbReference>
<evidence type="ECO:0000259" key="4">
    <source>
        <dbReference type="PROSITE" id="PS01124"/>
    </source>
</evidence>
<dbReference type="Proteomes" id="UP000192468">
    <property type="component" value="Unassembled WGS sequence"/>
</dbReference>
<name>A0A1W1XMJ4_9CLOT</name>
<reference evidence="5 6" key="1">
    <citation type="submission" date="2017-04" db="EMBL/GenBank/DDBJ databases">
        <authorList>
            <person name="Afonso C.L."/>
            <person name="Miller P.J."/>
            <person name="Scott M.A."/>
            <person name="Spackman E."/>
            <person name="Goraichik I."/>
            <person name="Dimitrov K.M."/>
            <person name="Suarez D.L."/>
            <person name="Swayne D.E."/>
        </authorList>
    </citation>
    <scope>NUCLEOTIDE SEQUENCE [LARGE SCALE GENOMIC DNA]</scope>
    <source>
        <strain evidence="5 6">DSM 12555</strain>
    </source>
</reference>
<dbReference type="STRING" id="1121291.SAMN02745134_02347"/>
<dbReference type="AlphaFoldDB" id="A0A1W1XMJ4"/>
<dbReference type="PROSITE" id="PS00041">
    <property type="entry name" value="HTH_ARAC_FAMILY_1"/>
    <property type="match status" value="1"/>
</dbReference>
<sequence length="223" mass="26207">MLETFESDRYIFNNDISFLIESKNMGKVLKNLKEKHLQEEKNGQSIRNKKNDLIIWNAIYTKEIIKNGVSKSALHPLYNKFYDKIQIITKLEELQELEISMANSYFYILINDIQVTDNFTINKMLQYIHVNIENYLSLDKLSRDLNISAGYASNCFKKYMGISVMRYVQKTKIDRAKNLLLSTNKSILYIGILLGFYDQSHFSRTFKSIVGMSPTIYRNRNYS</sequence>
<dbReference type="PANTHER" id="PTHR43280">
    <property type="entry name" value="ARAC-FAMILY TRANSCRIPTIONAL REGULATOR"/>
    <property type="match status" value="1"/>
</dbReference>
<dbReference type="GO" id="GO:0003700">
    <property type="term" value="F:DNA-binding transcription factor activity"/>
    <property type="evidence" value="ECO:0007669"/>
    <property type="project" value="InterPro"/>
</dbReference>
<proteinExistence type="predicted"/>
<dbReference type="InterPro" id="IPR009057">
    <property type="entry name" value="Homeodomain-like_sf"/>
</dbReference>
<evidence type="ECO:0000256" key="1">
    <source>
        <dbReference type="ARBA" id="ARBA00023015"/>
    </source>
</evidence>
<dbReference type="PANTHER" id="PTHR43280:SF2">
    <property type="entry name" value="HTH-TYPE TRANSCRIPTIONAL REGULATOR EXSA"/>
    <property type="match status" value="1"/>
</dbReference>
<keyword evidence="6" id="KW-1185">Reference proteome</keyword>
<protein>
    <submittedName>
        <fullName evidence="5">Helix-turn-helix domain-containing protein</fullName>
    </submittedName>
</protein>
<dbReference type="SMART" id="SM00342">
    <property type="entry name" value="HTH_ARAC"/>
    <property type="match status" value="1"/>
</dbReference>
<keyword evidence="2" id="KW-0238">DNA-binding</keyword>
<dbReference type="EMBL" id="FWXH01000008">
    <property type="protein sequence ID" value="SMC25074.1"/>
    <property type="molecule type" value="Genomic_DNA"/>
</dbReference>
<evidence type="ECO:0000313" key="6">
    <source>
        <dbReference type="Proteomes" id="UP000192468"/>
    </source>
</evidence>
<evidence type="ECO:0000313" key="5">
    <source>
        <dbReference type="EMBL" id="SMC25074.1"/>
    </source>
</evidence>
<feature type="domain" description="HTH araC/xylS-type" evidence="4">
    <location>
        <begin position="122"/>
        <end position="220"/>
    </location>
</feature>
<keyword evidence="3" id="KW-0804">Transcription</keyword>
<dbReference type="GO" id="GO:0043565">
    <property type="term" value="F:sequence-specific DNA binding"/>
    <property type="evidence" value="ECO:0007669"/>
    <property type="project" value="InterPro"/>
</dbReference>
<evidence type="ECO:0000256" key="3">
    <source>
        <dbReference type="ARBA" id="ARBA00023163"/>
    </source>
</evidence>